<gene>
    <name evidence="1" type="ORF">CAEBREN_16133</name>
</gene>
<accession>G0MIB4</accession>
<evidence type="ECO:0000313" key="2">
    <source>
        <dbReference type="Proteomes" id="UP000008068"/>
    </source>
</evidence>
<protein>
    <submittedName>
        <fullName evidence="1">Uncharacterized protein</fullName>
    </submittedName>
</protein>
<organism evidence="2">
    <name type="scientific">Caenorhabditis brenneri</name>
    <name type="common">Nematode worm</name>
    <dbReference type="NCBI Taxonomy" id="135651"/>
    <lineage>
        <taxon>Eukaryota</taxon>
        <taxon>Metazoa</taxon>
        <taxon>Ecdysozoa</taxon>
        <taxon>Nematoda</taxon>
        <taxon>Chromadorea</taxon>
        <taxon>Rhabditida</taxon>
        <taxon>Rhabditina</taxon>
        <taxon>Rhabditomorpha</taxon>
        <taxon>Rhabditoidea</taxon>
        <taxon>Rhabditidae</taxon>
        <taxon>Peloderinae</taxon>
        <taxon>Caenorhabditis</taxon>
    </lineage>
</organism>
<keyword evidence="2" id="KW-1185">Reference proteome</keyword>
<evidence type="ECO:0000313" key="1">
    <source>
        <dbReference type="EMBL" id="EGT59324.1"/>
    </source>
</evidence>
<dbReference type="EMBL" id="GL379795">
    <property type="protein sequence ID" value="EGT59324.1"/>
    <property type="molecule type" value="Genomic_DNA"/>
</dbReference>
<name>G0MIB4_CAEBE</name>
<dbReference type="HOGENOM" id="CLU_2456779_0_0_1"/>
<reference evidence="2" key="1">
    <citation type="submission" date="2011-07" db="EMBL/GenBank/DDBJ databases">
        <authorList>
            <consortium name="Caenorhabditis brenneri Sequencing and Analysis Consortium"/>
            <person name="Wilson R.K."/>
        </authorList>
    </citation>
    <scope>NUCLEOTIDE SEQUENCE [LARGE SCALE GENOMIC DNA]</scope>
    <source>
        <strain evidence="2">PB2801</strain>
    </source>
</reference>
<proteinExistence type="predicted"/>
<dbReference type="Proteomes" id="UP000008068">
    <property type="component" value="Unassembled WGS sequence"/>
</dbReference>
<dbReference type="InParanoid" id="G0MIB4"/>
<sequence length="89" mass="10194">MRSDGFLVGLGGQEKSRKSVKSYDWRSEDNEVNMGCVRKLLKIEEKMFQGNINVIGTGFLNNLTGSQIMNLPRNVIIDNFYWKHSPLKT</sequence>
<dbReference type="AlphaFoldDB" id="G0MIB4"/>